<comment type="caution">
    <text evidence="2">The sequence shown here is derived from an EMBL/GenBank/DDBJ whole genome shotgun (WGS) entry which is preliminary data.</text>
</comment>
<feature type="non-terminal residue" evidence="2">
    <location>
        <position position="63"/>
    </location>
</feature>
<feature type="domain" description="MoxR" evidence="1">
    <location>
        <begin position="2"/>
        <end position="63"/>
    </location>
</feature>
<gene>
    <name evidence="2" type="ORF">V6242_18190</name>
</gene>
<name>A0ABU9G997_9GAMM</name>
<dbReference type="Pfam" id="PF20030">
    <property type="entry name" value="bpMoxR"/>
    <property type="match status" value="1"/>
</dbReference>
<dbReference type="PANTHER" id="PTHR32204">
    <property type="entry name" value="ATPASE RAVA"/>
    <property type="match status" value="1"/>
</dbReference>
<dbReference type="Gene3D" id="3.40.50.300">
    <property type="entry name" value="P-loop containing nucleotide triphosphate hydrolases"/>
    <property type="match status" value="1"/>
</dbReference>
<sequence length="63" mass="7176">MKDMTTGLFERHEEVILLLLAALSGEHILLLGPRGSAKSELAKRLRSVFVEADYFERLLTRFS</sequence>
<dbReference type="SUPFAM" id="SSF52540">
    <property type="entry name" value="P-loop containing nucleoside triphosphate hydrolases"/>
    <property type="match status" value="1"/>
</dbReference>
<dbReference type="InterPro" id="IPR045427">
    <property type="entry name" value="MoxR"/>
</dbReference>
<organism evidence="2 3">
    <name type="scientific">Marinomonas arenicola</name>
    <dbReference type="NCBI Taxonomy" id="569601"/>
    <lineage>
        <taxon>Bacteria</taxon>
        <taxon>Pseudomonadati</taxon>
        <taxon>Pseudomonadota</taxon>
        <taxon>Gammaproteobacteria</taxon>
        <taxon>Oceanospirillales</taxon>
        <taxon>Oceanospirillaceae</taxon>
        <taxon>Marinomonas</taxon>
    </lineage>
</organism>
<dbReference type="PANTHER" id="PTHR32204:SF0">
    <property type="entry name" value="ATPASE RAVA"/>
    <property type="match status" value="1"/>
</dbReference>
<accession>A0ABU9G997</accession>
<reference evidence="2 3" key="1">
    <citation type="submission" date="2024-02" db="EMBL/GenBank/DDBJ databases">
        <title>Bacteria isolated from the canopy kelp, Nereocystis luetkeana.</title>
        <authorList>
            <person name="Pfister C.A."/>
            <person name="Younker I.T."/>
            <person name="Light S.H."/>
        </authorList>
    </citation>
    <scope>NUCLEOTIDE SEQUENCE [LARGE SCALE GENOMIC DNA]</scope>
    <source>
        <strain evidence="2 3">TI.4.07</strain>
    </source>
</reference>
<proteinExistence type="predicted"/>
<evidence type="ECO:0000313" key="2">
    <source>
        <dbReference type="EMBL" id="MEL0615064.1"/>
    </source>
</evidence>
<dbReference type="InterPro" id="IPR027417">
    <property type="entry name" value="P-loop_NTPase"/>
</dbReference>
<dbReference type="RefSeq" id="WP_341568261.1">
    <property type="nucleotide sequence ID" value="NZ_JBAKAR010000236.1"/>
</dbReference>
<dbReference type="InterPro" id="IPR050513">
    <property type="entry name" value="RavA_ATPases"/>
</dbReference>
<protein>
    <submittedName>
        <fullName evidence="2">AAA family ATPase</fullName>
    </submittedName>
</protein>
<evidence type="ECO:0000259" key="1">
    <source>
        <dbReference type="Pfam" id="PF20030"/>
    </source>
</evidence>
<dbReference type="Proteomes" id="UP001379949">
    <property type="component" value="Unassembled WGS sequence"/>
</dbReference>
<evidence type="ECO:0000313" key="3">
    <source>
        <dbReference type="Proteomes" id="UP001379949"/>
    </source>
</evidence>
<keyword evidence="3" id="KW-1185">Reference proteome</keyword>
<dbReference type="EMBL" id="JBAKAR010000236">
    <property type="protein sequence ID" value="MEL0615064.1"/>
    <property type="molecule type" value="Genomic_DNA"/>
</dbReference>